<evidence type="ECO:0000256" key="4">
    <source>
        <dbReference type="ARBA" id="ARBA00021095"/>
    </source>
</evidence>
<evidence type="ECO:0000256" key="11">
    <source>
        <dbReference type="ARBA" id="ARBA00023027"/>
    </source>
</evidence>
<evidence type="ECO:0000256" key="10">
    <source>
        <dbReference type="ARBA" id="ARBA00022989"/>
    </source>
</evidence>
<accession>A0A343QNQ3</accession>
<evidence type="ECO:0000256" key="14">
    <source>
        <dbReference type="ARBA" id="ARBA00031019"/>
    </source>
</evidence>
<gene>
    <name evidence="17" type="primary">ND6</name>
</gene>
<comment type="subcellular location">
    <subcellularLocation>
        <location evidence="1">Mitochondrion membrane</location>
        <topology evidence="1">Multi-pass membrane protein</topology>
    </subcellularLocation>
</comment>
<reference evidence="17" key="1">
    <citation type="submission" date="2017-03" db="EMBL/GenBank/DDBJ databases">
        <title>Mitochondrial genomes of three Tetrigoidea species and phylogeny of Tetrigoidea.</title>
        <authorList>
            <person name="Lin L.-L."/>
            <person name="Li X.-J."/>
            <person name="Zhang H.-L."/>
            <person name="Zheng Z.-M."/>
        </authorList>
    </citation>
    <scope>NUCLEOTIDE SEQUENCE</scope>
</reference>
<evidence type="ECO:0000256" key="9">
    <source>
        <dbReference type="ARBA" id="ARBA00022982"/>
    </source>
</evidence>
<evidence type="ECO:0000256" key="1">
    <source>
        <dbReference type="ARBA" id="ARBA00004225"/>
    </source>
</evidence>
<evidence type="ECO:0000256" key="2">
    <source>
        <dbReference type="ARBA" id="ARBA00005698"/>
    </source>
</evidence>
<proteinExistence type="inferred from homology"/>
<feature type="transmembrane region" description="Helical" evidence="16">
    <location>
        <begin position="21"/>
        <end position="41"/>
    </location>
</feature>
<dbReference type="EC" id="7.1.1.2" evidence="3"/>
<keyword evidence="10 16" id="KW-1133">Transmembrane helix</keyword>
<comment type="similarity">
    <text evidence="2">Belongs to the complex I subunit 6 family.</text>
</comment>
<keyword evidence="9" id="KW-0249">Electron transport</keyword>
<dbReference type="InterPro" id="IPR050269">
    <property type="entry name" value="ComplexI_Subunit6"/>
</dbReference>
<keyword evidence="11" id="KW-0520">NAD</keyword>
<evidence type="ECO:0000256" key="13">
    <source>
        <dbReference type="ARBA" id="ARBA00023136"/>
    </source>
</evidence>
<keyword evidence="5" id="KW-0813">Transport</keyword>
<feature type="transmembrane region" description="Helical" evidence="16">
    <location>
        <begin position="132"/>
        <end position="153"/>
    </location>
</feature>
<evidence type="ECO:0000256" key="8">
    <source>
        <dbReference type="ARBA" id="ARBA00022967"/>
    </source>
</evidence>
<dbReference type="AlphaFoldDB" id="A0A343QNQ3"/>
<feature type="transmembrane region" description="Helical" evidence="16">
    <location>
        <begin position="47"/>
        <end position="67"/>
    </location>
</feature>
<keyword evidence="8" id="KW-1278">Translocase</keyword>
<organism evidence="17">
    <name type="scientific">Coptotettix longjiangensis</name>
    <dbReference type="NCBI Taxonomy" id="510003"/>
    <lineage>
        <taxon>Eukaryota</taxon>
        <taxon>Metazoa</taxon>
        <taxon>Ecdysozoa</taxon>
        <taxon>Arthropoda</taxon>
        <taxon>Hexapoda</taxon>
        <taxon>Insecta</taxon>
        <taxon>Pterygota</taxon>
        <taxon>Neoptera</taxon>
        <taxon>Polyneoptera</taxon>
        <taxon>Orthoptera</taxon>
        <taxon>Caelifera</taxon>
        <taxon>Acrididea</taxon>
        <taxon>Tetrigoidea</taxon>
        <taxon>Tetrigidae</taxon>
        <taxon>Tetriginae</taxon>
        <taxon>Coptotettix</taxon>
    </lineage>
</organism>
<comment type="catalytic activity">
    <reaction evidence="15">
        <text>a ubiquinone + NADH + 5 H(+)(in) = a ubiquinol + NAD(+) + 4 H(+)(out)</text>
        <dbReference type="Rhea" id="RHEA:29091"/>
        <dbReference type="Rhea" id="RHEA-COMP:9565"/>
        <dbReference type="Rhea" id="RHEA-COMP:9566"/>
        <dbReference type="ChEBI" id="CHEBI:15378"/>
        <dbReference type="ChEBI" id="CHEBI:16389"/>
        <dbReference type="ChEBI" id="CHEBI:17976"/>
        <dbReference type="ChEBI" id="CHEBI:57540"/>
        <dbReference type="ChEBI" id="CHEBI:57945"/>
        <dbReference type="EC" id="7.1.1.2"/>
    </reaction>
</comment>
<dbReference type="EMBL" id="KY798413">
    <property type="protein sequence ID" value="ATU74749.1"/>
    <property type="molecule type" value="Genomic_DNA"/>
</dbReference>
<evidence type="ECO:0000256" key="5">
    <source>
        <dbReference type="ARBA" id="ARBA00022448"/>
    </source>
</evidence>
<evidence type="ECO:0000256" key="6">
    <source>
        <dbReference type="ARBA" id="ARBA00022660"/>
    </source>
</evidence>
<keyword evidence="13 16" id="KW-0472">Membrane</keyword>
<dbReference type="PANTHER" id="PTHR11435">
    <property type="entry name" value="NADH UBIQUINONE OXIDOREDUCTASE SUBUNIT ND6"/>
    <property type="match status" value="1"/>
</dbReference>
<sequence length="165" mass="19182">MKTIITMSTMLSILFMKTKQPMQMIIIILIQTLIATMMMSAKTKSSWFMYILMIVFIGGMMVIFIYITSITPNEKSEKILMKTMMLTTMIMTTIMLTMKTPEFINTETLNTESMNMLKTEYMMLNKAFNTPMYMISITMMMYLFIALIAVNKISNMKKGPLRKIN</sequence>
<evidence type="ECO:0000256" key="7">
    <source>
        <dbReference type="ARBA" id="ARBA00022692"/>
    </source>
</evidence>
<feature type="transmembrane region" description="Helical" evidence="16">
    <location>
        <begin position="79"/>
        <end position="98"/>
    </location>
</feature>
<evidence type="ECO:0000313" key="17">
    <source>
        <dbReference type="EMBL" id="ATU74749.1"/>
    </source>
</evidence>
<dbReference type="PANTHER" id="PTHR11435:SF1">
    <property type="entry name" value="NADH-UBIQUINONE OXIDOREDUCTASE CHAIN 6"/>
    <property type="match status" value="1"/>
</dbReference>
<keyword evidence="7 16" id="KW-0812">Transmembrane</keyword>
<dbReference type="GO" id="GO:0008137">
    <property type="term" value="F:NADH dehydrogenase (ubiquinone) activity"/>
    <property type="evidence" value="ECO:0007669"/>
    <property type="project" value="UniProtKB-EC"/>
</dbReference>
<protein>
    <recommendedName>
        <fullName evidence="4">NADH-ubiquinone oxidoreductase chain 6</fullName>
        <ecNumber evidence="3">7.1.1.2</ecNumber>
    </recommendedName>
    <alternativeName>
        <fullName evidence="14">NADH dehydrogenase subunit 6</fullName>
    </alternativeName>
</protein>
<evidence type="ECO:0000256" key="3">
    <source>
        <dbReference type="ARBA" id="ARBA00012944"/>
    </source>
</evidence>
<keyword evidence="12 17" id="KW-0496">Mitochondrion</keyword>
<name>A0A343QNQ3_9ORTH</name>
<evidence type="ECO:0000256" key="15">
    <source>
        <dbReference type="ARBA" id="ARBA00049551"/>
    </source>
</evidence>
<dbReference type="GO" id="GO:0031966">
    <property type="term" value="C:mitochondrial membrane"/>
    <property type="evidence" value="ECO:0007669"/>
    <property type="project" value="UniProtKB-SubCell"/>
</dbReference>
<evidence type="ECO:0000256" key="12">
    <source>
        <dbReference type="ARBA" id="ARBA00023128"/>
    </source>
</evidence>
<geneLocation type="mitochondrion" evidence="17"/>
<evidence type="ECO:0000256" key="16">
    <source>
        <dbReference type="SAM" id="Phobius"/>
    </source>
</evidence>
<keyword evidence="6" id="KW-0679">Respiratory chain</keyword>